<feature type="transmembrane region" description="Helical" evidence="1">
    <location>
        <begin position="98"/>
        <end position="118"/>
    </location>
</feature>
<keyword evidence="1" id="KW-0472">Membrane</keyword>
<keyword evidence="1" id="KW-0812">Transmembrane</keyword>
<dbReference type="AlphaFoldDB" id="A0A1W2C3H7"/>
<dbReference type="Proteomes" id="UP000192656">
    <property type="component" value="Unassembled WGS sequence"/>
</dbReference>
<keyword evidence="3" id="KW-1185">Reference proteome</keyword>
<dbReference type="OrthoDB" id="9794709at2"/>
<name>A0A1W2C3H7_9HYPH</name>
<feature type="transmembrane region" description="Helical" evidence="1">
    <location>
        <begin position="228"/>
        <end position="246"/>
    </location>
</feature>
<sequence length="268" mass="29264">MTDKLTSTASKVAQVTLAFWIMKILATTLGETAGDFISMTLNLGYYVGFGVTFAILIALLVAQIRFDRYHPALFWAAIIATTTAGTEVSDMMDRSFGLGYATGSLILVAGLAVTLAIWYWRDRDLSVYPIRRKDAETFYWIAIVFSNSLGTAFGDWLTDNAGLSYVQGALVTAAVIGVVVALHYGTRISHVLLFWIAFIFTRPFGATFGDLLTKPLDHGGFNLPRGTASLITLALLAGVLVVSEYLSRRKDDRNDPGTLERLEARAGE</sequence>
<dbReference type="EMBL" id="FWXR01000008">
    <property type="protein sequence ID" value="SMC79452.1"/>
    <property type="molecule type" value="Genomic_DNA"/>
</dbReference>
<dbReference type="STRING" id="937218.SAMN06297251_108122"/>
<feature type="transmembrane region" description="Helical" evidence="1">
    <location>
        <begin position="12"/>
        <end position="31"/>
    </location>
</feature>
<evidence type="ECO:0000256" key="1">
    <source>
        <dbReference type="SAM" id="Phobius"/>
    </source>
</evidence>
<organism evidence="2 3">
    <name type="scientific">Fulvimarina manganoxydans</name>
    <dbReference type="NCBI Taxonomy" id="937218"/>
    <lineage>
        <taxon>Bacteria</taxon>
        <taxon>Pseudomonadati</taxon>
        <taxon>Pseudomonadota</taxon>
        <taxon>Alphaproteobacteria</taxon>
        <taxon>Hyphomicrobiales</taxon>
        <taxon>Aurantimonadaceae</taxon>
        <taxon>Fulvimarina</taxon>
    </lineage>
</organism>
<feature type="transmembrane region" description="Helical" evidence="1">
    <location>
        <begin position="43"/>
        <end position="62"/>
    </location>
</feature>
<feature type="transmembrane region" description="Helical" evidence="1">
    <location>
        <begin position="138"/>
        <end position="157"/>
    </location>
</feature>
<protein>
    <submittedName>
        <fullName evidence="2">Uncharacterized membrane-anchored protein</fullName>
    </submittedName>
</protein>
<evidence type="ECO:0000313" key="3">
    <source>
        <dbReference type="Proteomes" id="UP000192656"/>
    </source>
</evidence>
<accession>A0A1W2C3H7</accession>
<reference evidence="2 3" key="1">
    <citation type="submission" date="2017-04" db="EMBL/GenBank/DDBJ databases">
        <authorList>
            <person name="Afonso C.L."/>
            <person name="Miller P.J."/>
            <person name="Scott M.A."/>
            <person name="Spackman E."/>
            <person name="Goraichik I."/>
            <person name="Dimitrov K.M."/>
            <person name="Suarez D.L."/>
            <person name="Swayne D.E."/>
        </authorList>
    </citation>
    <scope>NUCLEOTIDE SEQUENCE [LARGE SCALE GENOMIC DNA]</scope>
    <source>
        <strain evidence="2 3">CGMCC 1.10972</strain>
    </source>
</reference>
<evidence type="ECO:0000313" key="2">
    <source>
        <dbReference type="EMBL" id="SMC79452.1"/>
    </source>
</evidence>
<gene>
    <name evidence="2" type="ORF">SAMN06297251_108122</name>
</gene>
<feature type="transmembrane region" description="Helical" evidence="1">
    <location>
        <begin position="163"/>
        <end position="184"/>
    </location>
</feature>
<feature type="transmembrane region" description="Helical" evidence="1">
    <location>
        <begin position="69"/>
        <end position="86"/>
    </location>
</feature>
<dbReference type="RefSeq" id="WP_084410091.1">
    <property type="nucleotide sequence ID" value="NZ_FWXR01000008.1"/>
</dbReference>
<dbReference type="InterPro" id="IPR007136">
    <property type="entry name" value="DUF347"/>
</dbReference>
<feature type="transmembrane region" description="Helical" evidence="1">
    <location>
        <begin position="191"/>
        <end position="208"/>
    </location>
</feature>
<proteinExistence type="predicted"/>
<dbReference type="Pfam" id="PF03988">
    <property type="entry name" value="DUF347"/>
    <property type="match status" value="4"/>
</dbReference>
<keyword evidence="1" id="KW-1133">Transmembrane helix</keyword>